<comment type="caution">
    <text evidence="2">The sequence shown here is derived from an EMBL/GenBank/DDBJ whole genome shotgun (WGS) entry which is preliminary data.</text>
</comment>
<evidence type="ECO:0000313" key="2">
    <source>
        <dbReference type="EMBL" id="KAH7299130.1"/>
    </source>
</evidence>
<evidence type="ECO:0000256" key="1">
    <source>
        <dbReference type="SAM" id="MobiDB-lite"/>
    </source>
</evidence>
<feature type="compositionally biased region" description="Basic and acidic residues" evidence="1">
    <location>
        <begin position="36"/>
        <end position="49"/>
    </location>
</feature>
<protein>
    <submittedName>
        <fullName evidence="2">Uncharacterized protein</fullName>
    </submittedName>
</protein>
<dbReference type="OMA" id="CAVIHEM"/>
<accession>A0A8T2RSH5</accession>
<dbReference type="OrthoDB" id="2019558at2759"/>
<name>A0A8T2RSH5_CERRI</name>
<dbReference type="Proteomes" id="UP000825935">
    <property type="component" value="Chromosome 25"/>
</dbReference>
<organism evidence="2 3">
    <name type="scientific">Ceratopteris richardii</name>
    <name type="common">Triangle waterfern</name>
    <dbReference type="NCBI Taxonomy" id="49495"/>
    <lineage>
        <taxon>Eukaryota</taxon>
        <taxon>Viridiplantae</taxon>
        <taxon>Streptophyta</taxon>
        <taxon>Embryophyta</taxon>
        <taxon>Tracheophyta</taxon>
        <taxon>Polypodiopsida</taxon>
        <taxon>Polypodiidae</taxon>
        <taxon>Polypodiales</taxon>
        <taxon>Pteridineae</taxon>
        <taxon>Pteridaceae</taxon>
        <taxon>Parkerioideae</taxon>
        <taxon>Ceratopteris</taxon>
    </lineage>
</organism>
<reference evidence="2" key="1">
    <citation type="submission" date="2021-08" db="EMBL/GenBank/DDBJ databases">
        <title>WGS assembly of Ceratopteris richardii.</title>
        <authorList>
            <person name="Marchant D.B."/>
            <person name="Chen G."/>
            <person name="Jenkins J."/>
            <person name="Shu S."/>
            <person name="Leebens-Mack J."/>
            <person name="Grimwood J."/>
            <person name="Schmutz J."/>
            <person name="Soltis P."/>
            <person name="Soltis D."/>
            <person name="Chen Z.-H."/>
        </authorList>
    </citation>
    <scope>NUCLEOTIDE SEQUENCE</scope>
    <source>
        <strain evidence="2">Whitten #5841</strain>
        <tissue evidence="2">Leaf</tissue>
    </source>
</reference>
<keyword evidence="3" id="KW-1185">Reference proteome</keyword>
<sequence>MELGENDDDDDDDDNDDDDDIDDDDVDDFSEINDVVDNKGDIPDREPSDVRLNVDFNEAEEQSVSDNQDSGKQMPRRPLHLLQREQEMAAAAAAASVDRW</sequence>
<feature type="region of interest" description="Disordered" evidence="1">
    <location>
        <begin position="1"/>
        <end position="78"/>
    </location>
</feature>
<feature type="compositionally biased region" description="Acidic residues" evidence="1">
    <location>
        <begin position="1"/>
        <end position="31"/>
    </location>
</feature>
<gene>
    <name evidence="2" type="ORF">KP509_25G074200</name>
</gene>
<dbReference type="AlphaFoldDB" id="A0A8T2RSH5"/>
<dbReference type="EMBL" id="CM035430">
    <property type="protein sequence ID" value="KAH7299130.1"/>
    <property type="molecule type" value="Genomic_DNA"/>
</dbReference>
<evidence type="ECO:0000313" key="3">
    <source>
        <dbReference type="Proteomes" id="UP000825935"/>
    </source>
</evidence>
<proteinExistence type="predicted"/>